<gene>
    <name evidence="2" type="ORF">LCGC14_1066570</name>
</gene>
<keyword evidence="1" id="KW-0812">Transmembrane</keyword>
<reference evidence="2" key="1">
    <citation type="journal article" date="2015" name="Nature">
        <title>Complex archaea that bridge the gap between prokaryotes and eukaryotes.</title>
        <authorList>
            <person name="Spang A."/>
            <person name="Saw J.H."/>
            <person name="Jorgensen S.L."/>
            <person name="Zaremba-Niedzwiedzka K."/>
            <person name="Martijn J."/>
            <person name="Lind A.E."/>
            <person name="van Eijk R."/>
            <person name="Schleper C."/>
            <person name="Guy L."/>
            <person name="Ettema T.J."/>
        </authorList>
    </citation>
    <scope>NUCLEOTIDE SEQUENCE</scope>
</reference>
<keyword evidence="1" id="KW-0472">Membrane</keyword>
<feature type="transmembrane region" description="Helical" evidence="1">
    <location>
        <begin position="225"/>
        <end position="246"/>
    </location>
</feature>
<sequence length="300" mass="34705">EFLAENDIPLISKILGRQGVRYTEFGIPVLHGVLISFNSFLIAHSFATYMATKNKKILIYYLLLYVPPLLFISRSIMVIGLLTSFFIFLHFIEKIKFWTWVKLTGIILFCLYFFGVVGNLRSGGAYIYQESLASDDFMESSIPKEYYWTYLYAAAPLANFQNTVDKKKVYDYSFKGFIFHENLPQIISKKFGPLFGIEERDLVRIVPWLTVGTAYAKSYSYLEWFGPYLLFIFNIIFYLFIILVGVPKTSNYHITTISILSVIILMNIFGNILVVTGIIFQLAYCILFAFLEGKKFVLRI</sequence>
<feature type="transmembrane region" description="Helical" evidence="1">
    <location>
        <begin position="58"/>
        <end position="91"/>
    </location>
</feature>
<keyword evidence="1" id="KW-1133">Transmembrane helix</keyword>
<dbReference type="AlphaFoldDB" id="A0A0F9N6M6"/>
<name>A0A0F9N6M6_9ZZZZ</name>
<feature type="transmembrane region" description="Helical" evidence="1">
    <location>
        <begin position="97"/>
        <end position="117"/>
    </location>
</feature>
<evidence type="ECO:0008006" key="3">
    <source>
        <dbReference type="Google" id="ProtNLM"/>
    </source>
</evidence>
<comment type="caution">
    <text evidence="2">The sequence shown here is derived from an EMBL/GenBank/DDBJ whole genome shotgun (WGS) entry which is preliminary data.</text>
</comment>
<dbReference type="EMBL" id="LAZR01004567">
    <property type="protein sequence ID" value="KKN07467.1"/>
    <property type="molecule type" value="Genomic_DNA"/>
</dbReference>
<protein>
    <recommendedName>
        <fullName evidence="3">Oligosaccharide repeat unit polymerase</fullName>
    </recommendedName>
</protein>
<organism evidence="2">
    <name type="scientific">marine sediment metagenome</name>
    <dbReference type="NCBI Taxonomy" id="412755"/>
    <lineage>
        <taxon>unclassified sequences</taxon>
        <taxon>metagenomes</taxon>
        <taxon>ecological metagenomes</taxon>
    </lineage>
</organism>
<feature type="transmembrane region" description="Helical" evidence="1">
    <location>
        <begin position="25"/>
        <end position="46"/>
    </location>
</feature>
<accession>A0A0F9N6M6</accession>
<feature type="non-terminal residue" evidence="2">
    <location>
        <position position="1"/>
    </location>
</feature>
<evidence type="ECO:0000256" key="1">
    <source>
        <dbReference type="SAM" id="Phobius"/>
    </source>
</evidence>
<feature type="transmembrane region" description="Helical" evidence="1">
    <location>
        <begin position="258"/>
        <end position="291"/>
    </location>
</feature>
<proteinExistence type="predicted"/>
<evidence type="ECO:0000313" key="2">
    <source>
        <dbReference type="EMBL" id="KKN07467.1"/>
    </source>
</evidence>